<organism evidence="2 3">
    <name type="scientific">Photobacterium malacitanum</name>
    <dbReference type="NCBI Taxonomy" id="2204294"/>
    <lineage>
        <taxon>Bacteria</taxon>
        <taxon>Pseudomonadati</taxon>
        <taxon>Pseudomonadota</taxon>
        <taxon>Gammaproteobacteria</taxon>
        <taxon>Vibrionales</taxon>
        <taxon>Vibrionaceae</taxon>
        <taxon>Photobacterium</taxon>
    </lineage>
</organism>
<keyword evidence="3" id="KW-1185">Reference proteome</keyword>
<evidence type="ECO:0000256" key="1">
    <source>
        <dbReference type="SAM" id="Phobius"/>
    </source>
</evidence>
<keyword evidence="1" id="KW-0812">Transmembrane</keyword>
<feature type="transmembrane region" description="Helical" evidence="1">
    <location>
        <begin position="35"/>
        <end position="55"/>
    </location>
</feature>
<evidence type="ECO:0000313" key="3">
    <source>
        <dbReference type="Proteomes" id="UP000195963"/>
    </source>
</evidence>
<dbReference type="EMBL" id="FYAK01000002">
    <property type="protein sequence ID" value="SMY34151.1"/>
    <property type="molecule type" value="Genomic_DNA"/>
</dbReference>
<evidence type="ECO:0000313" key="2">
    <source>
        <dbReference type="EMBL" id="SMY34151.1"/>
    </source>
</evidence>
<proteinExistence type="predicted"/>
<keyword evidence="1" id="KW-1133">Transmembrane helix</keyword>
<protein>
    <submittedName>
        <fullName evidence="2">Uncharacterized protein</fullName>
    </submittedName>
</protein>
<feature type="transmembrane region" description="Helical" evidence="1">
    <location>
        <begin position="12"/>
        <end position="29"/>
    </location>
</feature>
<dbReference type="Proteomes" id="UP000195963">
    <property type="component" value="Unassembled WGS sequence"/>
</dbReference>
<feature type="transmembrane region" description="Helical" evidence="1">
    <location>
        <begin position="115"/>
        <end position="138"/>
    </location>
</feature>
<sequence length="139" mass="15979">MPNLSFIIMTNRIYSIVCVFLINLIMFNWHNQHSVFSFSIILWSLVPLLGLHYVIKHYEVFHNKALTVIKSYSAWVLFFAWITCICFSITMPYAVNVISETNDHYISLYLLSPAVSLFVASIAAFIASLITIIVARLVR</sequence>
<name>A0A1Y6MG28_9GAMM</name>
<gene>
    <name evidence="2" type="ORF">PMAL9190_01523</name>
</gene>
<dbReference type="AlphaFoldDB" id="A0A1Y6MG28"/>
<keyword evidence="1" id="KW-0472">Membrane</keyword>
<accession>A0A1Y6MG28</accession>
<feature type="transmembrane region" description="Helical" evidence="1">
    <location>
        <begin position="75"/>
        <end position="95"/>
    </location>
</feature>
<reference evidence="3" key="1">
    <citation type="submission" date="2017-06" db="EMBL/GenBank/DDBJ databases">
        <authorList>
            <person name="Rodrigo-Torres L."/>
            <person name="Arahal R.D."/>
            <person name="Lucena T."/>
        </authorList>
    </citation>
    <scope>NUCLEOTIDE SEQUENCE [LARGE SCALE GENOMIC DNA]</scope>
    <source>
        <strain evidence="3">CECT 9190</strain>
    </source>
</reference>